<comment type="caution">
    <text evidence="6">The sequence shown here is derived from an EMBL/GenBank/DDBJ whole genome shotgun (WGS) entry which is preliminary data.</text>
</comment>
<organism evidence="6 7">
    <name type="scientific">Shewanella jiangmenensis</name>
    <dbReference type="NCBI Taxonomy" id="2837387"/>
    <lineage>
        <taxon>Bacteria</taxon>
        <taxon>Pseudomonadati</taxon>
        <taxon>Pseudomonadota</taxon>
        <taxon>Gammaproteobacteria</taxon>
        <taxon>Alteromonadales</taxon>
        <taxon>Shewanellaceae</taxon>
        <taxon>Shewanella</taxon>
    </lineage>
</organism>
<keyword evidence="3 4" id="KW-0620">Polyamine biosynthesis</keyword>
<evidence type="ECO:0000256" key="1">
    <source>
        <dbReference type="ARBA" id="ARBA00007867"/>
    </source>
</evidence>
<dbReference type="Gene3D" id="3.40.50.150">
    <property type="entry name" value="Vaccinia Virus protein VP39"/>
    <property type="match status" value="1"/>
</dbReference>
<dbReference type="InterPro" id="IPR029063">
    <property type="entry name" value="SAM-dependent_MTases_sf"/>
</dbReference>
<dbReference type="SUPFAM" id="SSF53335">
    <property type="entry name" value="S-adenosyl-L-methionine-dependent methyltransferases"/>
    <property type="match status" value="1"/>
</dbReference>
<gene>
    <name evidence="6" type="ORF">KJI95_07015</name>
</gene>
<name>A0ABS5V3K7_9GAMM</name>
<evidence type="ECO:0000256" key="2">
    <source>
        <dbReference type="ARBA" id="ARBA00022679"/>
    </source>
</evidence>
<dbReference type="Proteomes" id="UP001195903">
    <property type="component" value="Unassembled WGS sequence"/>
</dbReference>
<dbReference type="PROSITE" id="PS51006">
    <property type="entry name" value="PABS_2"/>
    <property type="match status" value="1"/>
</dbReference>
<dbReference type="EMBL" id="JAHEPS010000002">
    <property type="protein sequence ID" value="MBT1444274.1"/>
    <property type="molecule type" value="Genomic_DNA"/>
</dbReference>
<reference evidence="6 7" key="1">
    <citation type="submission" date="2021-05" db="EMBL/GenBank/DDBJ databases">
        <title>Shewanella sp. JM162201.</title>
        <authorList>
            <person name="Xu S."/>
            <person name="Li A."/>
        </authorList>
    </citation>
    <scope>NUCLEOTIDE SEQUENCE [LARGE SCALE GENOMIC DNA]</scope>
    <source>
        <strain evidence="6 7">JM162201</strain>
    </source>
</reference>
<evidence type="ECO:0000259" key="5">
    <source>
        <dbReference type="PROSITE" id="PS51006"/>
    </source>
</evidence>
<evidence type="ECO:0000256" key="4">
    <source>
        <dbReference type="PROSITE-ProRule" id="PRU00354"/>
    </source>
</evidence>
<protein>
    <submittedName>
        <fullName evidence="6">Spermidine synthase</fullName>
    </submittedName>
</protein>
<keyword evidence="7" id="KW-1185">Reference proteome</keyword>
<accession>A0ABS5V3K7</accession>
<comment type="similarity">
    <text evidence="1">Belongs to the spermidine/spermine synthase family.</text>
</comment>
<feature type="domain" description="PABS" evidence="5">
    <location>
        <begin position="1"/>
        <end position="229"/>
    </location>
</feature>
<dbReference type="Pfam" id="PF01564">
    <property type="entry name" value="Spermine_synth"/>
    <property type="match status" value="1"/>
</dbReference>
<proteinExistence type="inferred from homology"/>
<keyword evidence="2 4" id="KW-0808">Transferase</keyword>
<dbReference type="InterPro" id="IPR030374">
    <property type="entry name" value="PABS"/>
</dbReference>
<dbReference type="PANTHER" id="PTHR43317:SF1">
    <property type="entry name" value="THERMOSPERMINE SYNTHASE ACAULIS5"/>
    <property type="match status" value="1"/>
</dbReference>
<dbReference type="PANTHER" id="PTHR43317">
    <property type="entry name" value="THERMOSPERMINE SYNTHASE ACAULIS5"/>
    <property type="match status" value="1"/>
</dbReference>
<evidence type="ECO:0000313" key="7">
    <source>
        <dbReference type="Proteomes" id="UP001195903"/>
    </source>
</evidence>
<evidence type="ECO:0000256" key="3">
    <source>
        <dbReference type="ARBA" id="ARBA00023115"/>
    </source>
</evidence>
<evidence type="ECO:0000313" key="6">
    <source>
        <dbReference type="EMBL" id="MBT1444274.1"/>
    </source>
</evidence>
<sequence length="248" mass="27686">MSEYAVIFETRDDWGTVRVLDDGECRVLAFGDNDEQSKLDKKQHHVPRHSYVQVMLESLMFKSPKSAIVLGLGGGALIHALRRYDAAIKFTAVELRGAVIEVAKRFFFLPVGKKLQLIEGDAIEFIASGEHKRVDVIYADLFSVDGVADGQLSEAFIEGTLRLLKDDGMLVLNCWKEHRQNPELAALLNRHFAQVFASLTSGGNWVIFASRTANVIREDGLKQARAELSSRLDFNVGKSSLSFGPWQF</sequence>
<feature type="active site" description="Proton acceptor" evidence="4">
    <location>
        <position position="140"/>
    </location>
</feature>
<dbReference type="CDD" id="cd02440">
    <property type="entry name" value="AdoMet_MTases"/>
    <property type="match status" value="1"/>
</dbReference>
<dbReference type="RefSeq" id="WP_214506468.1">
    <property type="nucleotide sequence ID" value="NZ_JAHEPS010000002.1"/>
</dbReference>